<evidence type="ECO:0000259" key="4">
    <source>
        <dbReference type="Pfam" id="PF01755"/>
    </source>
</evidence>
<evidence type="ECO:0000313" key="6">
    <source>
        <dbReference type="Proteomes" id="UP000244809"/>
    </source>
</evidence>
<gene>
    <name evidence="5" type="ORF">B9Z07_11820</name>
</gene>
<sequence>MECRRRGGDARLGRADGIRAARAACVRRMAQPGGHDRSVLRAGRIEADPARPRGGHRARHRVRDLGRDGLAMMATNASALLAEDPAVRSTVQVISLRRSHARRHAFRANNPHLDFEFVDAIDGRALSDADLAASGLFAPGLPYTRGAFGIAMTTHRLWTDIASDSELVTIAEDDAIFRPDFHDATLQFLRDNLGCHDFVAWGYNFDSILRGSIFNSRTPVTMRFDEAALTDAIGDFLNDRGPVLVMNLLEFYGICAYTISPAGARFLLDRCFPLQPEMLYSHGLGRTMPNCGIDVVMNKFYGAMRSAATFPPLAVTTNARETSTIQV</sequence>
<comment type="pathway">
    <text evidence="1">Bacterial outer membrane biogenesis; lipooligosaccharide biosynthesis.</text>
</comment>
<dbReference type="InterPro" id="IPR002654">
    <property type="entry name" value="Glyco_trans_25"/>
</dbReference>
<protein>
    <submittedName>
        <fullName evidence="5">Glycosyl transferase</fullName>
    </submittedName>
</protein>
<dbReference type="Proteomes" id="UP000244809">
    <property type="component" value="Chromosome 1"/>
</dbReference>
<reference evidence="5 6" key="1">
    <citation type="submission" date="2017-04" db="EMBL/GenBank/DDBJ databases">
        <title>Complete genome sequence of Burkholderia cenocepacia PC184 Midwest clone.</title>
        <authorList>
            <person name="Mulks M.H."/>
            <person name="Cooper V.S."/>
        </authorList>
    </citation>
    <scope>NUCLEOTIDE SEQUENCE [LARGE SCALE GENOMIC DNA]</scope>
    <source>
        <strain evidence="5 6">PC184 Mulks</strain>
    </source>
</reference>
<dbReference type="GO" id="GO:0009103">
    <property type="term" value="P:lipopolysaccharide biosynthetic process"/>
    <property type="evidence" value="ECO:0007669"/>
    <property type="project" value="UniProtKB-KW"/>
</dbReference>
<keyword evidence="5" id="KW-0808">Transferase</keyword>
<feature type="domain" description="Glycosyl transferase family 25" evidence="4">
    <location>
        <begin position="92"/>
        <end position="270"/>
    </location>
</feature>
<evidence type="ECO:0000256" key="1">
    <source>
        <dbReference type="ARBA" id="ARBA00005068"/>
    </source>
</evidence>
<accession>A0AAD0NBH1</accession>
<dbReference type="CDD" id="cd06532">
    <property type="entry name" value="Glyco_transf_25"/>
    <property type="match status" value="1"/>
</dbReference>
<dbReference type="AlphaFoldDB" id="A0AAD0NBH1"/>
<evidence type="ECO:0000256" key="2">
    <source>
        <dbReference type="ARBA" id="ARBA00005222"/>
    </source>
</evidence>
<evidence type="ECO:0000256" key="3">
    <source>
        <dbReference type="ARBA" id="ARBA00022985"/>
    </source>
</evidence>
<proteinExistence type="predicted"/>
<evidence type="ECO:0000313" key="5">
    <source>
        <dbReference type="EMBL" id="AWG29468.1"/>
    </source>
</evidence>
<dbReference type="EMBL" id="CP021067">
    <property type="protein sequence ID" value="AWG29468.1"/>
    <property type="molecule type" value="Genomic_DNA"/>
</dbReference>
<dbReference type="GO" id="GO:0016740">
    <property type="term" value="F:transferase activity"/>
    <property type="evidence" value="ECO:0007669"/>
    <property type="project" value="UniProtKB-KW"/>
</dbReference>
<comment type="pathway">
    <text evidence="2">Glycan metabolism; lacto-N-neotetraose biosynthesis.</text>
</comment>
<keyword evidence="3" id="KW-0448">Lipopolysaccharide biosynthesis</keyword>
<name>A0AAD0NBH1_9BURK</name>
<dbReference type="Pfam" id="PF01755">
    <property type="entry name" value="Glyco_transf_25"/>
    <property type="match status" value="1"/>
</dbReference>
<organism evidence="5 6">
    <name type="scientific">Burkholderia cenocepacia</name>
    <dbReference type="NCBI Taxonomy" id="95486"/>
    <lineage>
        <taxon>Bacteria</taxon>
        <taxon>Pseudomonadati</taxon>
        <taxon>Pseudomonadota</taxon>
        <taxon>Betaproteobacteria</taxon>
        <taxon>Burkholderiales</taxon>
        <taxon>Burkholderiaceae</taxon>
        <taxon>Burkholderia</taxon>
        <taxon>Burkholderia cepacia complex</taxon>
    </lineage>
</organism>